<protein>
    <submittedName>
        <fullName evidence="10">Sugar ABC transporter ATP-binding protein</fullName>
    </submittedName>
</protein>
<dbReference type="InterPro" id="IPR003439">
    <property type="entry name" value="ABC_transporter-like_ATP-bd"/>
</dbReference>
<keyword evidence="4" id="KW-0677">Repeat</keyword>
<dbReference type="InterPro" id="IPR003593">
    <property type="entry name" value="AAA+_ATPase"/>
</dbReference>
<dbReference type="PROSITE" id="PS50893">
    <property type="entry name" value="ABC_TRANSPORTER_2"/>
    <property type="match status" value="2"/>
</dbReference>
<evidence type="ECO:0000256" key="1">
    <source>
        <dbReference type="ARBA" id="ARBA00022448"/>
    </source>
</evidence>
<sequence>MSVLLELHEVTKVFPGVVALDAVSLEVRAGEIHALIGENGAGKSTLVKIVSGVHPPDKGFLRWRGEKVVFSHPSQAQKQGIFAIHQQRQLVPFFSGYENLFVGRVYPRKKGVVSWREVKSTAESLKKQLGVEIDLSLPASMLTPAEGTMVEILRALLVRAALIILDEPTAALSENEVGKLFEIIRQLREQGTSFLYVSHRLEEVFALCDRVTILRNGRLVKTLSTSCTSKPELVAMMAGEGAASVFPPPPVPQKQEVLLSLRQLSTEDGKVKEVTLELYRGEIFGLFGLVGAGRTELLEALYGLRKLAQGEVYFQGNRLAVHSPYEAMRAGFALVPEDRIRRGVIPSLSVRENITLPVIKRFRFLPWLPVPERRKEKDFVSRMIHRLQIKAAGTEQMVATLSGGNQQKVVLAKWIARGAQVFLCDEPTQGVDVGARREIYELLYQLAQEGAGVLLVSSDLEEVLTISHRVGVMVGGHLIKVLSCQEASSRDILSLCYGTENGKGESGAQ</sequence>
<keyword evidence="3" id="KW-0762">Sugar transport</keyword>
<keyword evidence="7" id="KW-1278">Translocase</keyword>
<dbReference type="InterPro" id="IPR027417">
    <property type="entry name" value="P-loop_NTPase"/>
</dbReference>
<dbReference type="RefSeq" id="WP_369018694.1">
    <property type="nucleotide sequence ID" value="NZ_CP121689.1"/>
</dbReference>
<dbReference type="CDD" id="cd03216">
    <property type="entry name" value="ABC_Carb_Monos_I"/>
    <property type="match status" value="1"/>
</dbReference>
<dbReference type="CDD" id="cd03215">
    <property type="entry name" value="ABC_Carb_Monos_II"/>
    <property type="match status" value="1"/>
</dbReference>
<feature type="domain" description="ABC transporter" evidence="9">
    <location>
        <begin position="5"/>
        <end position="241"/>
    </location>
</feature>
<gene>
    <name evidence="10" type="ORF">QBE54_02010</name>
</gene>
<dbReference type="GO" id="GO:0005524">
    <property type="term" value="F:ATP binding"/>
    <property type="evidence" value="ECO:0007669"/>
    <property type="project" value="UniProtKB-KW"/>
</dbReference>
<dbReference type="Gene3D" id="3.40.50.300">
    <property type="entry name" value="P-loop containing nucleotide triphosphate hydrolases"/>
    <property type="match status" value="2"/>
</dbReference>
<evidence type="ECO:0000256" key="2">
    <source>
        <dbReference type="ARBA" id="ARBA00022475"/>
    </source>
</evidence>
<keyword evidence="2" id="KW-1003">Cell membrane</keyword>
<proteinExistence type="predicted"/>
<evidence type="ECO:0000313" key="10">
    <source>
        <dbReference type="EMBL" id="WZL76530.1"/>
    </source>
</evidence>
<evidence type="ECO:0000256" key="7">
    <source>
        <dbReference type="ARBA" id="ARBA00022967"/>
    </source>
</evidence>
<name>A0ABZ2YBZ7_9BACT</name>
<evidence type="ECO:0000256" key="5">
    <source>
        <dbReference type="ARBA" id="ARBA00022741"/>
    </source>
</evidence>
<evidence type="ECO:0000256" key="3">
    <source>
        <dbReference type="ARBA" id="ARBA00022597"/>
    </source>
</evidence>
<keyword evidence="5" id="KW-0547">Nucleotide-binding</keyword>
<accession>A0ABZ2YBZ7</accession>
<dbReference type="SMART" id="SM00382">
    <property type="entry name" value="AAA"/>
    <property type="match status" value="2"/>
</dbReference>
<dbReference type="EMBL" id="CP121689">
    <property type="protein sequence ID" value="WZL76530.1"/>
    <property type="molecule type" value="Genomic_DNA"/>
</dbReference>
<dbReference type="SUPFAM" id="SSF52540">
    <property type="entry name" value="P-loop containing nucleoside triphosphate hydrolases"/>
    <property type="match status" value="2"/>
</dbReference>
<evidence type="ECO:0000313" key="11">
    <source>
        <dbReference type="Proteomes" id="UP001461341"/>
    </source>
</evidence>
<dbReference type="InterPro" id="IPR017871">
    <property type="entry name" value="ABC_transporter-like_CS"/>
</dbReference>
<keyword evidence="6 10" id="KW-0067">ATP-binding</keyword>
<evidence type="ECO:0000256" key="4">
    <source>
        <dbReference type="ARBA" id="ARBA00022737"/>
    </source>
</evidence>
<dbReference type="Proteomes" id="UP001461341">
    <property type="component" value="Chromosome"/>
</dbReference>
<dbReference type="InterPro" id="IPR050107">
    <property type="entry name" value="ABC_carbohydrate_import_ATPase"/>
</dbReference>
<evidence type="ECO:0000256" key="8">
    <source>
        <dbReference type="ARBA" id="ARBA00023136"/>
    </source>
</evidence>
<dbReference type="PANTHER" id="PTHR43790:SF3">
    <property type="entry name" value="D-ALLOSE IMPORT ATP-BINDING PROTEIN ALSA-RELATED"/>
    <property type="match status" value="1"/>
</dbReference>
<dbReference type="PANTHER" id="PTHR43790">
    <property type="entry name" value="CARBOHYDRATE TRANSPORT ATP-BINDING PROTEIN MG119-RELATED"/>
    <property type="match status" value="1"/>
</dbReference>
<reference evidence="10 11" key="1">
    <citation type="submission" date="2023-03" db="EMBL/GenBank/DDBJ databases">
        <title>Novel Species.</title>
        <authorList>
            <person name="Ma S."/>
        </authorList>
    </citation>
    <scope>NUCLEOTIDE SEQUENCE [LARGE SCALE GENOMIC DNA]</scope>
    <source>
        <strain evidence="10 11">B11</strain>
    </source>
</reference>
<organism evidence="10 11">
    <name type="scientific">Thermatribacter velox</name>
    <dbReference type="NCBI Taxonomy" id="3039681"/>
    <lineage>
        <taxon>Bacteria</taxon>
        <taxon>Pseudomonadati</taxon>
        <taxon>Atribacterota</taxon>
        <taxon>Atribacteria</taxon>
        <taxon>Atribacterales</taxon>
        <taxon>Thermatribacteraceae</taxon>
        <taxon>Thermatribacter</taxon>
    </lineage>
</organism>
<feature type="domain" description="ABC transporter" evidence="9">
    <location>
        <begin position="252"/>
        <end position="500"/>
    </location>
</feature>
<keyword evidence="8" id="KW-0472">Membrane</keyword>
<keyword evidence="1" id="KW-0813">Transport</keyword>
<dbReference type="PROSITE" id="PS00211">
    <property type="entry name" value="ABC_TRANSPORTER_1"/>
    <property type="match status" value="1"/>
</dbReference>
<dbReference type="Pfam" id="PF00005">
    <property type="entry name" value="ABC_tran"/>
    <property type="match status" value="2"/>
</dbReference>
<keyword evidence="11" id="KW-1185">Reference proteome</keyword>
<evidence type="ECO:0000259" key="9">
    <source>
        <dbReference type="PROSITE" id="PS50893"/>
    </source>
</evidence>
<evidence type="ECO:0000256" key="6">
    <source>
        <dbReference type="ARBA" id="ARBA00022840"/>
    </source>
</evidence>